<keyword evidence="5" id="KW-1185">Reference proteome</keyword>
<gene>
    <name evidence="4" type="ORF">AMATHDRAFT_138291</name>
</gene>
<proteinExistence type="predicted"/>
<name>A0A2A9NYY8_9AGAR</name>
<sequence>MSLLYKNLRIHQIFGANTDVGKTILTSALVRASAARNTPVFYLKPVSTGHPEDADDRHIKRYSGNLGLLETECLYRYDEPVSPHLAARLKDNNEAKIPSDKAFLKSVSEYVQRCASNIQRPSHLYIETAGGVHSPTLAGTTQVDCYRPLFFPTVLVGDSKLGGISSTISAYESLVLRGYIIDAVLLFRDEYYRNWEYLRPYFADRGVHVSAVKTPPAKHPDPATNAKLTEEYYSTIVPTKGVSEISTIVTHLDQCHARRLEDLDSMPKRTLQTIWWPFVQHGLFQEEKDVTLIDSAYSDFFSVYNKYRPSDGSSLLSPEFDSSASWWTQTVGHAHPSLTLAAARASGRYGHVMFPRATHLPALNLAESLVRGPGKGWASRAYFSDNGSAGMEIALKMALRAYTVRQGGELNKLEKKALGVLGLKGSYHGDTIGAMDACEEGIYTCEWHDAKGYWFEPPTIGIRSGDLAVTLPPAMTGSDENVHLLSASLSLSGVYDINDRLRTPLARKYRDYIQNTLENIRRQGGPRLAALVIEPLLMGAGGMIFVDPLFQRVMIDVVRGPENGFTSNIEWPGLPVIFDEVFVGLHRIGLRTTSDILQVSPDIAVYAKILTGGLVPLAVTLASESIFDAFLSGRKEDALLHGHSYTAHALGCEVANETLRLIDKLQSSQDWLDAQRKWTDPATGDGLAWSFWAPDFVKSISMLGHVEEVMTLGCVLAIKLKDSSAGYTSHSAEIFFGPLREIQDSFVSVGPFSPFGIHFRTLGNVAYFMTSLNTAPSVIRSVENRIWKALNER</sequence>
<dbReference type="GO" id="GO:0005739">
    <property type="term" value="C:mitochondrion"/>
    <property type="evidence" value="ECO:0007669"/>
    <property type="project" value="UniProtKB-SubCell"/>
</dbReference>
<dbReference type="InterPro" id="IPR015424">
    <property type="entry name" value="PyrdxlP-dep_Trfase"/>
</dbReference>
<dbReference type="PANTHER" id="PTHR42684:SF3">
    <property type="entry name" value="ADENOSYLMETHIONINE-8-AMINO-7-OXONONANOATE AMINOTRANSFERASE"/>
    <property type="match status" value="1"/>
</dbReference>
<dbReference type="STRING" id="703135.A0A2A9NYY8"/>
<dbReference type="FunFam" id="3.90.1150.10:FF:000080">
    <property type="entry name" value="Bifunctional dethiobiotin synthetase/adenosylmethionine-8-amino-7-oxononanoate aminotransferase"/>
    <property type="match status" value="1"/>
</dbReference>
<dbReference type="GO" id="GO:0004141">
    <property type="term" value="F:dethiobiotin synthase activity"/>
    <property type="evidence" value="ECO:0007669"/>
    <property type="project" value="TreeGrafter"/>
</dbReference>
<dbReference type="Gene3D" id="3.40.50.300">
    <property type="entry name" value="P-loop containing nucleotide triphosphate hydrolases"/>
    <property type="match status" value="1"/>
</dbReference>
<dbReference type="PANTHER" id="PTHR42684">
    <property type="entry name" value="ADENOSYLMETHIONINE-8-AMINO-7-OXONONANOATE AMINOTRANSFERASE"/>
    <property type="match status" value="1"/>
</dbReference>
<reference evidence="4 5" key="1">
    <citation type="submission" date="2014-02" db="EMBL/GenBank/DDBJ databases">
        <title>Transposable element dynamics among asymbiotic and ectomycorrhizal Amanita fungi.</title>
        <authorList>
            <consortium name="DOE Joint Genome Institute"/>
            <person name="Hess J."/>
            <person name="Skrede I."/>
            <person name="Wolfe B."/>
            <person name="LaButti K."/>
            <person name="Ohm R.A."/>
            <person name="Grigoriev I.V."/>
            <person name="Pringle A."/>
        </authorList>
    </citation>
    <scope>NUCLEOTIDE SEQUENCE [LARGE SCALE GENOMIC DNA]</scope>
    <source>
        <strain evidence="4 5">SKay4041</strain>
    </source>
</reference>
<accession>A0A2A9NYY8</accession>
<evidence type="ECO:0000313" key="5">
    <source>
        <dbReference type="Proteomes" id="UP000242287"/>
    </source>
</evidence>
<comment type="subcellular location">
    <subcellularLocation>
        <location evidence="1">Mitochondrion</location>
    </subcellularLocation>
</comment>
<dbReference type="InterPro" id="IPR049704">
    <property type="entry name" value="Aminotrans_3_PPA_site"/>
</dbReference>
<keyword evidence="3" id="KW-0808">Transferase</keyword>
<dbReference type="GO" id="GO:0030170">
    <property type="term" value="F:pyridoxal phosphate binding"/>
    <property type="evidence" value="ECO:0007669"/>
    <property type="project" value="InterPro"/>
</dbReference>
<dbReference type="InterPro" id="IPR015421">
    <property type="entry name" value="PyrdxlP-dep_Trfase_major"/>
</dbReference>
<dbReference type="GO" id="GO:0009102">
    <property type="term" value="P:biotin biosynthetic process"/>
    <property type="evidence" value="ECO:0007669"/>
    <property type="project" value="TreeGrafter"/>
</dbReference>
<dbReference type="InterPro" id="IPR005814">
    <property type="entry name" value="Aminotrans_3"/>
</dbReference>
<evidence type="ECO:0000256" key="2">
    <source>
        <dbReference type="ARBA" id="ARBA00022576"/>
    </source>
</evidence>
<protein>
    <recommendedName>
        <fullName evidence="6">Dethiobiotin synthase</fullName>
    </recommendedName>
</protein>
<evidence type="ECO:0000313" key="4">
    <source>
        <dbReference type="EMBL" id="PFH53123.1"/>
    </source>
</evidence>
<keyword evidence="2" id="KW-0032">Aminotransferase</keyword>
<evidence type="ECO:0008006" key="6">
    <source>
        <dbReference type="Google" id="ProtNLM"/>
    </source>
</evidence>
<evidence type="ECO:0000256" key="3">
    <source>
        <dbReference type="ARBA" id="ARBA00022679"/>
    </source>
</evidence>
<dbReference type="InterPro" id="IPR027417">
    <property type="entry name" value="P-loop_NTPase"/>
</dbReference>
<dbReference type="EMBL" id="KZ301975">
    <property type="protein sequence ID" value="PFH53123.1"/>
    <property type="molecule type" value="Genomic_DNA"/>
</dbReference>
<dbReference type="Gene3D" id="3.40.640.10">
    <property type="entry name" value="Type I PLP-dependent aspartate aminotransferase-like (Major domain)"/>
    <property type="match status" value="1"/>
</dbReference>
<dbReference type="PROSITE" id="PS00600">
    <property type="entry name" value="AA_TRANSFER_CLASS_3"/>
    <property type="match status" value="1"/>
</dbReference>
<dbReference type="SUPFAM" id="SSF53383">
    <property type="entry name" value="PLP-dependent transferases"/>
    <property type="match status" value="1"/>
</dbReference>
<evidence type="ECO:0000256" key="1">
    <source>
        <dbReference type="ARBA" id="ARBA00004173"/>
    </source>
</evidence>
<dbReference type="SUPFAM" id="SSF52540">
    <property type="entry name" value="P-loop containing nucleoside triphosphate hydrolases"/>
    <property type="match status" value="1"/>
</dbReference>
<dbReference type="OrthoDB" id="425114at2759"/>
<dbReference type="Proteomes" id="UP000242287">
    <property type="component" value="Unassembled WGS sequence"/>
</dbReference>
<organism evidence="4 5">
    <name type="scientific">Amanita thiersii Skay4041</name>
    <dbReference type="NCBI Taxonomy" id="703135"/>
    <lineage>
        <taxon>Eukaryota</taxon>
        <taxon>Fungi</taxon>
        <taxon>Dikarya</taxon>
        <taxon>Basidiomycota</taxon>
        <taxon>Agaricomycotina</taxon>
        <taxon>Agaricomycetes</taxon>
        <taxon>Agaricomycetidae</taxon>
        <taxon>Agaricales</taxon>
        <taxon>Pluteineae</taxon>
        <taxon>Amanitaceae</taxon>
        <taxon>Amanita</taxon>
    </lineage>
</organism>
<dbReference type="Pfam" id="PF13500">
    <property type="entry name" value="AAA_26"/>
    <property type="match status" value="1"/>
</dbReference>
<dbReference type="Pfam" id="PF00202">
    <property type="entry name" value="Aminotran_3"/>
    <property type="match status" value="2"/>
</dbReference>
<dbReference type="AlphaFoldDB" id="A0A2A9NYY8"/>
<dbReference type="CDD" id="cd03109">
    <property type="entry name" value="DTBS"/>
    <property type="match status" value="1"/>
</dbReference>
<dbReference type="GO" id="GO:0004015">
    <property type="term" value="F:adenosylmethionine-8-amino-7-oxononanoate transaminase activity"/>
    <property type="evidence" value="ECO:0007669"/>
    <property type="project" value="TreeGrafter"/>
</dbReference>